<dbReference type="SUPFAM" id="SSF90123">
    <property type="entry name" value="ABC transporter transmembrane region"/>
    <property type="match status" value="1"/>
</dbReference>
<name>A0AAT9GM47_9BACT</name>
<dbReference type="PROSITE" id="PS50893">
    <property type="entry name" value="ABC_TRANSPORTER_2"/>
    <property type="match status" value="1"/>
</dbReference>
<dbReference type="Pfam" id="PF00005">
    <property type="entry name" value="ABC_tran"/>
    <property type="match status" value="1"/>
</dbReference>
<keyword evidence="5 11" id="KW-0067">ATP-binding</keyword>
<evidence type="ECO:0000256" key="7">
    <source>
        <dbReference type="ARBA" id="ARBA00023136"/>
    </source>
</evidence>
<dbReference type="PANTHER" id="PTHR43394:SF1">
    <property type="entry name" value="ATP-BINDING CASSETTE SUB-FAMILY B MEMBER 10, MITOCHONDRIAL"/>
    <property type="match status" value="1"/>
</dbReference>
<evidence type="ECO:0000256" key="2">
    <source>
        <dbReference type="ARBA" id="ARBA00022448"/>
    </source>
</evidence>
<accession>A0AAT9GM47</accession>
<evidence type="ECO:0000256" key="4">
    <source>
        <dbReference type="ARBA" id="ARBA00022741"/>
    </source>
</evidence>
<keyword evidence="4" id="KW-0547">Nucleotide-binding</keyword>
<protein>
    <submittedName>
        <fullName evidence="11">ABC transporter ATP-binding protein</fullName>
    </submittedName>
</protein>
<dbReference type="InterPro" id="IPR039421">
    <property type="entry name" value="Type_1_exporter"/>
</dbReference>
<feature type="transmembrane region" description="Helical" evidence="8">
    <location>
        <begin position="189"/>
        <end position="205"/>
    </location>
</feature>
<dbReference type="Gene3D" id="1.20.1560.10">
    <property type="entry name" value="ABC transporter type 1, transmembrane domain"/>
    <property type="match status" value="1"/>
</dbReference>
<evidence type="ECO:0000256" key="3">
    <source>
        <dbReference type="ARBA" id="ARBA00022692"/>
    </source>
</evidence>
<gene>
    <name evidence="11" type="ORF">KACHI17_24260</name>
</gene>
<proteinExistence type="predicted"/>
<dbReference type="InterPro" id="IPR003593">
    <property type="entry name" value="AAA+_ATPase"/>
</dbReference>
<dbReference type="InterPro" id="IPR003439">
    <property type="entry name" value="ABC_transporter-like_ATP-bd"/>
</dbReference>
<dbReference type="PROSITE" id="PS50929">
    <property type="entry name" value="ABC_TM1F"/>
    <property type="match status" value="1"/>
</dbReference>
<feature type="domain" description="ABC transmembrane type-1" evidence="10">
    <location>
        <begin position="31"/>
        <end position="326"/>
    </location>
</feature>
<reference evidence="11" key="1">
    <citation type="submission" date="2024-02" db="EMBL/GenBank/DDBJ databases">
        <title>Sediminibacterium planktonica sp. nov. and Sediminibacterium longus sp. nov., isolated from surface lake and river water.</title>
        <authorList>
            <person name="Watanabe K."/>
            <person name="Takemine S."/>
            <person name="Ishii Y."/>
            <person name="Ogata Y."/>
            <person name="Shindo C."/>
            <person name="Suda W."/>
        </authorList>
    </citation>
    <scope>NUCLEOTIDE SEQUENCE</scope>
    <source>
        <strain evidence="11">KACHI17</strain>
    </source>
</reference>
<dbReference type="GO" id="GO:0015421">
    <property type="term" value="F:ABC-type oligopeptide transporter activity"/>
    <property type="evidence" value="ECO:0007669"/>
    <property type="project" value="TreeGrafter"/>
</dbReference>
<feature type="transmembrane region" description="Helical" evidence="8">
    <location>
        <begin position="27"/>
        <end position="45"/>
    </location>
</feature>
<dbReference type="InterPro" id="IPR027417">
    <property type="entry name" value="P-loop_NTPase"/>
</dbReference>
<feature type="transmembrane region" description="Helical" evidence="8">
    <location>
        <begin position="163"/>
        <end position="183"/>
    </location>
</feature>
<evidence type="ECO:0000256" key="6">
    <source>
        <dbReference type="ARBA" id="ARBA00022989"/>
    </source>
</evidence>
<sequence>MNETSKKKVFDFSLLGRVFHFVRPYRGMFYLSLVLAVVMALFAPIRPYLIQLTVDKATGKSIHIPGWLETVLWNTDLSDASRFIIAVTLFQIVFLVIETSIRFIFSFITASMGQHVVKDMRIAVYKKILGLNLRQFDKTPIGTLTTRTIDDIERINDIFSDGLIPIIADLLTIIITLATMFWMDWRLTLISLAPFPIMIIATYYFKESVNKSFVKVRNAVASLNAFVQEHITGMQVVQAFAAEEREMNKFKKINAEHRNANIKAIFAYSVFFPIVEVVLALSTGLLVWWIAGKSLDAGLLMAFILYLNQIFRPLRVIADKFNVLQMGMVAAERVFKVLDNTDELSAADHGSYQPAIIKGDIAFEDVSFAYIDENYVLKSVSFQVKAGETVALVGHTGSGKTSIISLLNRLYHIQKGVIKIDGVNINEYDLDRLRKSMGVVLQDVFLFSGSVLDNITLRDPSIRKEQVEEAAKLIGVHDFIMQLPGGYDYNVMERGSTLSLGQRQLLSFIRALLYNPSILILDEATSSIDTESEILIEKAIDKLISGRTSIVIAHRLSTIRKADKIIVLDKGEIKEIGSHDELLLMGGFYAKLHEMQFEKKKAALV</sequence>
<evidence type="ECO:0000256" key="8">
    <source>
        <dbReference type="SAM" id="Phobius"/>
    </source>
</evidence>
<dbReference type="InterPro" id="IPR017871">
    <property type="entry name" value="ABC_transporter-like_CS"/>
</dbReference>
<feature type="transmembrane region" description="Helical" evidence="8">
    <location>
        <begin position="265"/>
        <end position="291"/>
    </location>
</feature>
<evidence type="ECO:0000256" key="1">
    <source>
        <dbReference type="ARBA" id="ARBA00004651"/>
    </source>
</evidence>
<dbReference type="InterPro" id="IPR011527">
    <property type="entry name" value="ABC1_TM_dom"/>
</dbReference>
<dbReference type="PROSITE" id="PS00211">
    <property type="entry name" value="ABC_TRANSPORTER_1"/>
    <property type="match status" value="1"/>
</dbReference>
<keyword evidence="6 8" id="KW-1133">Transmembrane helix</keyword>
<keyword evidence="3 8" id="KW-0812">Transmembrane</keyword>
<keyword evidence="2" id="KW-0813">Transport</keyword>
<feature type="domain" description="ABC transporter" evidence="9">
    <location>
        <begin position="361"/>
        <end position="595"/>
    </location>
</feature>
<dbReference type="CDD" id="cd03254">
    <property type="entry name" value="ABCC_Glucan_exporter_like"/>
    <property type="match status" value="1"/>
</dbReference>
<organism evidence="11">
    <name type="scientific">Sediminibacterium sp. KACHI17</name>
    <dbReference type="NCBI Taxonomy" id="1751071"/>
    <lineage>
        <taxon>Bacteria</taxon>
        <taxon>Pseudomonadati</taxon>
        <taxon>Bacteroidota</taxon>
        <taxon>Chitinophagia</taxon>
        <taxon>Chitinophagales</taxon>
        <taxon>Chitinophagaceae</taxon>
        <taxon>Sediminibacterium</taxon>
    </lineage>
</organism>
<dbReference type="Pfam" id="PF00664">
    <property type="entry name" value="ABC_membrane"/>
    <property type="match status" value="1"/>
</dbReference>
<dbReference type="CDD" id="cd18544">
    <property type="entry name" value="ABC_6TM_TmrA_like"/>
    <property type="match status" value="1"/>
</dbReference>
<dbReference type="SMART" id="SM00382">
    <property type="entry name" value="AAA"/>
    <property type="match status" value="1"/>
</dbReference>
<dbReference type="PANTHER" id="PTHR43394">
    <property type="entry name" value="ATP-DEPENDENT PERMEASE MDL1, MITOCHONDRIAL"/>
    <property type="match status" value="1"/>
</dbReference>
<evidence type="ECO:0000313" key="11">
    <source>
        <dbReference type="EMBL" id="BFG71545.1"/>
    </source>
</evidence>
<dbReference type="GO" id="GO:0005524">
    <property type="term" value="F:ATP binding"/>
    <property type="evidence" value="ECO:0007669"/>
    <property type="project" value="UniProtKB-KW"/>
</dbReference>
<dbReference type="RefSeq" id="WP_353549172.1">
    <property type="nucleotide sequence ID" value="NZ_AP029612.1"/>
</dbReference>
<evidence type="ECO:0000259" key="9">
    <source>
        <dbReference type="PROSITE" id="PS50893"/>
    </source>
</evidence>
<dbReference type="SUPFAM" id="SSF52540">
    <property type="entry name" value="P-loop containing nucleoside triphosphate hydrolases"/>
    <property type="match status" value="1"/>
</dbReference>
<dbReference type="Gene3D" id="3.40.50.300">
    <property type="entry name" value="P-loop containing nucleotide triphosphate hydrolases"/>
    <property type="match status" value="1"/>
</dbReference>
<evidence type="ECO:0000256" key="5">
    <source>
        <dbReference type="ARBA" id="ARBA00022840"/>
    </source>
</evidence>
<dbReference type="InterPro" id="IPR036640">
    <property type="entry name" value="ABC1_TM_sf"/>
</dbReference>
<dbReference type="GO" id="GO:0005886">
    <property type="term" value="C:plasma membrane"/>
    <property type="evidence" value="ECO:0007669"/>
    <property type="project" value="UniProtKB-SubCell"/>
</dbReference>
<feature type="transmembrane region" description="Helical" evidence="8">
    <location>
        <begin position="83"/>
        <end position="105"/>
    </location>
</feature>
<dbReference type="EMBL" id="AP029612">
    <property type="protein sequence ID" value="BFG71545.1"/>
    <property type="molecule type" value="Genomic_DNA"/>
</dbReference>
<dbReference type="FunFam" id="3.40.50.300:FF:000287">
    <property type="entry name" value="Multidrug ABC transporter ATP-binding protein"/>
    <property type="match status" value="1"/>
</dbReference>
<comment type="subcellular location">
    <subcellularLocation>
        <location evidence="1">Cell membrane</location>
        <topology evidence="1">Multi-pass membrane protein</topology>
    </subcellularLocation>
</comment>
<evidence type="ECO:0000259" key="10">
    <source>
        <dbReference type="PROSITE" id="PS50929"/>
    </source>
</evidence>
<dbReference type="AlphaFoldDB" id="A0AAT9GM47"/>
<dbReference type="GO" id="GO:0016887">
    <property type="term" value="F:ATP hydrolysis activity"/>
    <property type="evidence" value="ECO:0007669"/>
    <property type="project" value="InterPro"/>
</dbReference>
<keyword evidence="7 8" id="KW-0472">Membrane</keyword>